<organism evidence="1 2">
    <name type="scientific">Strongylus vulgaris</name>
    <name type="common">Blood worm</name>
    <dbReference type="NCBI Taxonomy" id="40348"/>
    <lineage>
        <taxon>Eukaryota</taxon>
        <taxon>Metazoa</taxon>
        <taxon>Ecdysozoa</taxon>
        <taxon>Nematoda</taxon>
        <taxon>Chromadorea</taxon>
        <taxon>Rhabditida</taxon>
        <taxon>Rhabditina</taxon>
        <taxon>Rhabditomorpha</taxon>
        <taxon>Strongyloidea</taxon>
        <taxon>Strongylidae</taxon>
        <taxon>Strongylus</taxon>
    </lineage>
</organism>
<evidence type="ECO:0000313" key="2">
    <source>
        <dbReference type="Proteomes" id="UP000270094"/>
    </source>
</evidence>
<sequence length="89" mass="10550">MTTARCWSVADRLLTQHLMFKPDGCLSGRPPLQPQYDAAPVECRRINSTGRHNRHRPVAFEKMIWKVMKRSKSWRGISPLGYFWHWQKL</sequence>
<name>A0A3P7LY12_STRVU</name>
<gene>
    <name evidence="1" type="ORF">SVUK_LOCUS19040</name>
</gene>
<keyword evidence="2" id="KW-1185">Reference proteome</keyword>
<dbReference type="AlphaFoldDB" id="A0A3P7LY12"/>
<dbReference type="EMBL" id="UYYB01127109">
    <property type="protein sequence ID" value="VDM84042.1"/>
    <property type="molecule type" value="Genomic_DNA"/>
</dbReference>
<accession>A0A3P7LY12</accession>
<dbReference type="Proteomes" id="UP000270094">
    <property type="component" value="Unassembled WGS sequence"/>
</dbReference>
<reference evidence="1 2" key="1">
    <citation type="submission" date="2018-11" db="EMBL/GenBank/DDBJ databases">
        <authorList>
            <consortium name="Pathogen Informatics"/>
        </authorList>
    </citation>
    <scope>NUCLEOTIDE SEQUENCE [LARGE SCALE GENOMIC DNA]</scope>
</reference>
<proteinExistence type="predicted"/>
<evidence type="ECO:0000313" key="1">
    <source>
        <dbReference type="EMBL" id="VDM84042.1"/>
    </source>
</evidence>
<protein>
    <submittedName>
        <fullName evidence="1">Uncharacterized protein</fullName>
    </submittedName>
</protein>